<gene>
    <name evidence="2" type="ORF">PCOR1329_LOCUS42505</name>
</gene>
<evidence type="ECO:0000313" key="2">
    <source>
        <dbReference type="EMBL" id="CAK0849931.1"/>
    </source>
</evidence>
<feature type="compositionally biased region" description="Acidic residues" evidence="1">
    <location>
        <begin position="260"/>
        <end position="272"/>
    </location>
</feature>
<feature type="compositionally biased region" description="Acidic residues" evidence="1">
    <location>
        <begin position="217"/>
        <end position="231"/>
    </location>
</feature>
<feature type="non-terminal residue" evidence="2">
    <location>
        <position position="287"/>
    </location>
</feature>
<keyword evidence="3" id="KW-1185">Reference proteome</keyword>
<evidence type="ECO:0000256" key="1">
    <source>
        <dbReference type="SAM" id="MobiDB-lite"/>
    </source>
</evidence>
<comment type="caution">
    <text evidence="2">The sequence shown here is derived from an EMBL/GenBank/DDBJ whole genome shotgun (WGS) entry which is preliminary data.</text>
</comment>
<feature type="compositionally biased region" description="Basic and acidic residues" evidence="1">
    <location>
        <begin position="273"/>
        <end position="287"/>
    </location>
</feature>
<evidence type="ECO:0000313" key="3">
    <source>
        <dbReference type="Proteomes" id="UP001189429"/>
    </source>
</evidence>
<sequence>MASGASGDASSSKSTPQKVSVAESWKSPRKGGKSWWGKSLVDMVAVHIWDSMPPAVHNLIESDGWKGGDVVILKDKVNWSVKAADVHTNFLLLQQLMKHFPGHVPSSFMLGDVFVALHEHSGNNLFGKGTCPDMVKRAATQEGVKAKRLVGYLRQLAKDSDRSYNPRIDKLKAMVEFPKRLQDERPEESASQSGFRTPQARKPRGAKSDEAGGADSALEEGGDAEVEEGDGEDHWEPQERPLEDDWEVPGDSADEGSWQEGDELWEGAEEGDEPKGDEPKGDEPKGD</sequence>
<dbReference type="Proteomes" id="UP001189429">
    <property type="component" value="Unassembled WGS sequence"/>
</dbReference>
<organism evidence="2 3">
    <name type="scientific">Prorocentrum cordatum</name>
    <dbReference type="NCBI Taxonomy" id="2364126"/>
    <lineage>
        <taxon>Eukaryota</taxon>
        <taxon>Sar</taxon>
        <taxon>Alveolata</taxon>
        <taxon>Dinophyceae</taxon>
        <taxon>Prorocentrales</taxon>
        <taxon>Prorocentraceae</taxon>
        <taxon>Prorocentrum</taxon>
    </lineage>
</organism>
<feature type="region of interest" description="Disordered" evidence="1">
    <location>
        <begin position="180"/>
        <end position="287"/>
    </location>
</feature>
<feature type="region of interest" description="Disordered" evidence="1">
    <location>
        <begin position="1"/>
        <end position="33"/>
    </location>
</feature>
<feature type="compositionally biased region" description="Basic and acidic residues" evidence="1">
    <location>
        <begin position="232"/>
        <end position="243"/>
    </location>
</feature>
<accession>A0ABN9TUL3</accession>
<name>A0ABN9TUL3_9DINO</name>
<feature type="compositionally biased region" description="Acidic residues" evidence="1">
    <location>
        <begin position="244"/>
        <end position="254"/>
    </location>
</feature>
<reference evidence="2" key="1">
    <citation type="submission" date="2023-10" db="EMBL/GenBank/DDBJ databases">
        <authorList>
            <person name="Chen Y."/>
            <person name="Shah S."/>
            <person name="Dougan E. K."/>
            <person name="Thang M."/>
            <person name="Chan C."/>
        </authorList>
    </citation>
    <scope>NUCLEOTIDE SEQUENCE [LARGE SCALE GENOMIC DNA]</scope>
</reference>
<dbReference type="EMBL" id="CAUYUJ010015105">
    <property type="protein sequence ID" value="CAK0849931.1"/>
    <property type="molecule type" value="Genomic_DNA"/>
</dbReference>
<feature type="compositionally biased region" description="Low complexity" evidence="1">
    <location>
        <begin position="1"/>
        <end position="14"/>
    </location>
</feature>
<proteinExistence type="predicted"/>
<protein>
    <submittedName>
        <fullName evidence="2">Uncharacterized protein</fullName>
    </submittedName>
</protein>